<keyword evidence="1" id="KW-0472">Membrane</keyword>
<sequence>MYCRKCGAENDAGSRFCCKCGAPVQGISEGAEGADGGSHRRNRKILCIVLASCVLVASVAIAAVAISKKSSEKRFGDNVARAGKYMEELDYDKAEDSYLKAISIDEKQESHTCSWHAYMRRRMSRKKPGRFWKKALKTLEAAR</sequence>
<keyword evidence="1" id="KW-1133">Transmembrane helix</keyword>
<organism evidence="3 4">
    <name type="scientific">Extibacter muris</name>
    <dbReference type="NCBI Taxonomy" id="1796622"/>
    <lineage>
        <taxon>Bacteria</taxon>
        <taxon>Bacillati</taxon>
        <taxon>Bacillota</taxon>
        <taxon>Clostridia</taxon>
        <taxon>Lachnospirales</taxon>
        <taxon>Lachnospiraceae</taxon>
        <taxon>Extibacter</taxon>
    </lineage>
</organism>
<feature type="transmembrane region" description="Helical" evidence="1">
    <location>
        <begin position="45"/>
        <end position="66"/>
    </location>
</feature>
<dbReference type="RefSeq" id="WP_132276828.1">
    <property type="nucleotide sequence ID" value="NZ_JAOBST010000023.1"/>
</dbReference>
<dbReference type="InterPro" id="IPR026870">
    <property type="entry name" value="Zinc_ribbon_dom"/>
</dbReference>
<protein>
    <submittedName>
        <fullName evidence="3">Zinc ribbon domain-containing protein</fullName>
    </submittedName>
</protein>
<feature type="domain" description="Zinc-ribbon" evidence="2">
    <location>
        <begin position="2"/>
        <end position="24"/>
    </location>
</feature>
<keyword evidence="4" id="KW-1185">Reference proteome</keyword>
<name>A0A4R4FFA1_9FIRM</name>
<evidence type="ECO:0000313" key="3">
    <source>
        <dbReference type="EMBL" id="TDA22098.1"/>
    </source>
</evidence>
<evidence type="ECO:0000259" key="2">
    <source>
        <dbReference type="Pfam" id="PF13240"/>
    </source>
</evidence>
<dbReference type="EMBL" id="SMMX01000005">
    <property type="protein sequence ID" value="TDA22098.1"/>
    <property type="molecule type" value="Genomic_DNA"/>
</dbReference>
<gene>
    <name evidence="3" type="ORF">E1963_07585</name>
</gene>
<reference evidence="3 4" key="1">
    <citation type="journal article" date="2016" name="Nat. Microbiol.">
        <title>The Mouse Intestinal Bacterial Collection (miBC) provides host-specific insight into cultured diversity and functional potential of the gut microbiota.</title>
        <authorList>
            <person name="Lagkouvardos I."/>
            <person name="Pukall R."/>
            <person name="Abt B."/>
            <person name="Foesel B.U."/>
            <person name="Meier-Kolthoff J.P."/>
            <person name="Kumar N."/>
            <person name="Bresciani A."/>
            <person name="Martinez I."/>
            <person name="Just S."/>
            <person name="Ziegler C."/>
            <person name="Brugiroux S."/>
            <person name="Garzetti D."/>
            <person name="Wenning M."/>
            <person name="Bui T.P."/>
            <person name="Wang J."/>
            <person name="Hugenholtz F."/>
            <person name="Plugge C.M."/>
            <person name="Peterson D.A."/>
            <person name="Hornef M.W."/>
            <person name="Baines J.F."/>
            <person name="Smidt H."/>
            <person name="Walter J."/>
            <person name="Kristiansen K."/>
            <person name="Nielsen H.B."/>
            <person name="Haller D."/>
            <person name="Overmann J."/>
            <person name="Stecher B."/>
            <person name="Clavel T."/>
        </authorList>
    </citation>
    <scope>NUCLEOTIDE SEQUENCE [LARGE SCALE GENOMIC DNA]</scope>
    <source>
        <strain evidence="3 4">DSM 28560</strain>
    </source>
</reference>
<accession>A0A4R4FFA1</accession>
<evidence type="ECO:0000256" key="1">
    <source>
        <dbReference type="SAM" id="Phobius"/>
    </source>
</evidence>
<proteinExistence type="predicted"/>
<dbReference type="Pfam" id="PF13240">
    <property type="entry name" value="Zn_Ribbon_1"/>
    <property type="match status" value="1"/>
</dbReference>
<dbReference type="AlphaFoldDB" id="A0A4R4FFA1"/>
<keyword evidence="1" id="KW-0812">Transmembrane</keyword>
<comment type="caution">
    <text evidence="3">The sequence shown here is derived from an EMBL/GenBank/DDBJ whole genome shotgun (WGS) entry which is preliminary data.</text>
</comment>
<dbReference type="Proteomes" id="UP000295710">
    <property type="component" value="Unassembled WGS sequence"/>
</dbReference>
<evidence type="ECO:0000313" key="4">
    <source>
        <dbReference type="Proteomes" id="UP000295710"/>
    </source>
</evidence>